<dbReference type="PANTHER" id="PTHR43152">
    <property type="entry name" value="UVRABC SYSTEM PROTEIN A"/>
    <property type="match status" value="1"/>
</dbReference>
<gene>
    <name evidence="14" type="ORF">LEP1GSC151_3190</name>
</gene>
<evidence type="ECO:0000256" key="1">
    <source>
        <dbReference type="ARBA" id="ARBA00004496"/>
    </source>
</evidence>
<dbReference type="GO" id="GO:0003677">
    <property type="term" value="F:DNA binding"/>
    <property type="evidence" value="ECO:0007669"/>
    <property type="project" value="UniProtKB-KW"/>
</dbReference>
<evidence type="ECO:0000256" key="6">
    <source>
        <dbReference type="ARBA" id="ARBA00022769"/>
    </source>
</evidence>
<dbReference type="SUPFAM" id="SSF52540">
    <property type="entry name" value="P-loop containing nucleoside triphosphate hydrolases"/>
    <property type="match status" value="1"/>
</dbReference>
<keyword evidence="10" id="KW-0234">DNA repair</keyword>
<evidence type="ECO:0000313" key="15">
    <source>
        <dbReference type="Proteomes" id="UP000011776"/>
    </source>
</evidence>
<proteinExistence type="inferred from homology"/>
<keyword evidence="5" id="KW-0227">DNA damage</keyword>
<comment type="subcellular location">
    <subcellularLocation>
        <location evidence="1">Cytoplasm</location>
    </subcellularLocation>
</comment>
<evidence type="ECO:0000256" key="9">
    <source>
        <dbReference type="ARBA" id="ARBA00023125"/>
    </source>
</evidence>
<reference evidence="14 15" key="1">
    <citation type="submission" date="2013-02" db="EMBL/GenBank/DDBJ databases">
        <authorList>
            <person name="Harkins D.M."/>
            <person name="Durkin A.S."/>
            <person name="Brinkac L.M."/>
            <person name="Haft D.H."/>
            <person name="Selengut J.D."/>
            <person name="Sanka R."/>
            <person name="DePew J."/>
            <person name="Purushe J."/>
            <person name="Tulsiani S.M."/>
            <person name="Graham G.C."/>
            <person name="Burns M.-A."/>
            <person name="Dohnt M.F."/>
            <person name="Smythe L.D."/>
            <person name="McKay D.B."/>
            <person name="Craig S.B."/>
            <person name="Vinetz J.M."/>
            <person name="Sutton G.G."/>
            <person name="Nierman W.C."/>
            <person name="Fouts D.E."/>
        </authorList>
    </citation>
    <scope>NUCLEOTIDE SEQUENCE [LARGE SCALE GENOMIC DNA]</scope>
    <source>
        <strain evidence="14 15">LT2186</strain>
    </source>
</reference>
<comment type="caution">
    <text evidence="14">The sequence shown here is derived from an EMBL/GenBank/DDBJ whole genome shotgun (WGS) entry which is preliminary data.</text>
</comment>
<dbReference type="BioCyc" id="LINT1001599:G11K9-3395-MONOMER"/>
<dbReference type="Proteomes" id="UP000011776">
    <property type="component" value="Unassembled WGS sequence"/>
</dbReference>
<keyword evidence="7" id="KW-0067">ATP-binding</keyword>
<protein>
    <recommendedName>
        <fullName evidence="12">UvrABC system protein A</fullName>
    </recommendedName>
    <alternativeName>
        <fullName evidence="13">Excinuclease ABC subunit A</fullName>
    </alternativeName>
</protein>
<dbReference type="AlphaFoldDB" id="M3I6B9"/>
<evidence type="ECO:0000256" key="12">
    <source>
        <dbReference type="ARBA" id="ARBA00039316"/>
    </source>
</evidence>
<evidence type="ECO:0000256" key="8">
    <source>
        <dbReference type="ARBA" id="ARBA00022881"/>
    </source>
</evidence>
<sequence length="67" mass="7347">MIVIEHNLDVIKQADWIVDMGPEGGDGGGLVIAEGIPKDIAKIKNSYTGQYLKKIFTSSEKISRKTK</sequence>
<dbReference type="PANTHER" id="PTHR43152:SF3">
    <property type="entry name" value="UVRABC SYSTEM PROTEIN A"/>
    <property type="match status" value="1"/>
</dbReference>
<evidence type="ECO:0000256" key="11">
    <source>
        <dbReference type="ARBA" id="ARBA00038000"/>
    </source>
</evidence>
<accession>M3I6B9</accession>
<dbReference type="GO" id="GO:0006281">
    <property type="term" value="P:DNA repair"/>
    <property type="evidence" value="ECO:0007669"/>
    <property type="project" value="UniProtKB-KW"/>
</dbReference>
<comment type="similarity">
    <text evidence="11">Belongs to the ABC transporter superfamily. UvrA family.</text>
</comment>
<name>M3I6B9_LEPIR</name>
<dbReference type="Gene3D" id="3.40.50.300">
    <property type="entry name" value="P-loop containing nucleotide triphosphate hydrolases"/>
    <property type="match status" value="1"/>
</dbReference>
<evidence type="ECO:0000256" key="10">
    <source>
        <dbReference type="ARBA" id="ARBA00023204"/>
    </source>
</evidence>
<keyword evidence="8" id="KW-0267">Excision nuclease</keyword>
<evidence type="ECO:0000256" key="13">
    <source>
        <dbReference type="ARBA" id="ARBA00042156"/>
    </source>
</evidence>
<evidence type="ECO:0000256" key="4">
    <source>
        <dbReference type="ARBA" id="ARBA00022741"/>
    </source>
</evidence>
<dbReference type="GO" id="GO:0004518">
    <property type="term" value="F:nuclease activity"/>
    <property type="evidence" value="ECO:0007669"/>
    <property type="project" value="UniProtKB-KW"/>
</dbReference>
<keyword evidence="4" id="KW-0547">Nucleotide-binding</keyword>
<keyword evidence="9" id="KW-0238">DNA-binding</keyword>
<dbReference type="GO" id="GO:0005737">
    <property type="term" value="C:cytoplasm"/>
    <property type="evidence" value="ECO:0007669"/>
    <property type="project" value="UniProtKB-SubCell"/>
</dbReference>
<evidence type="ECO:0000256" key="3">
    <source>
        <dbReference type="ARBA" id="ARBA00022737"/>
    </source>
</evidence>
<keyword evidence="3" id="KW-0677">Repeat</keyword>
<evidence type="ECO:0000256" key="5">
    <source>
        <dbReference type="ARBA" id="ARBA00022763"/>
    </source>
</evidence>
<dbReference type="GO" id="GO:0005524">
    <property type="term" value="F:ATP binding"/>
    <property type="evidence" value="ECO:0007669"/>
    <property type="project" value="UniProtKB-KW"/>
</dbReference>
<evidence type="ECO:0000313" key="14">
    <source>
        <dbReference type="EMBL" id="EMG11437.1"/>
    </source>
</evidence>
<evidence type="ECO:0000256" key="2">
    <source>
        <dbReference type="ARBA" id="ARBA00022490"/>
    </source>
</evidence>
<keyword evidence="2" id="KW-0963">Cytoplasm</keyword>
<keyword evidence="6" id="KW-0228">DNA excision</keyword>
<dbReference type="InterPro" id="IPR027417">
    <property type="entry name" value="P-loop_NTPase"/>
</dbReference>
<dbReference type="EMBL" id="AFME02000165">
    <property type="protein sequence ID" value="EMG11437.1"/>
    <property type="molecule type" value="Genomic_DNA"/>
</dbReference>
<evidence type="ECO:0000256" key="7">
    <source>
        <dbReference type="ARBA" id="ARBA00022840"/>
    </source>
</evidence>
<organism evidence="14 15">
    <name type="scientific">Leptospira interrogans serovar Grippotyphosa str. LT2186</name>
    <dbReference type="NCBI Taxonomy" id="1001599"/>
    <lineage>
        <taxon>Bacteria</taxon>
        <taxon>Pseudomonadati</taxon>
        <taxon>Spirochaetota</taxon>
        <taxon>Spirochaetia</taxon>
        <taxon>Leptospirales</taxon>
        <taxon>Leptospiraceae</taxon>
        <taxon>Leptospira</taxon>
    </lineage>
</organism>